<proteinExistence type="predicted"/>
<dbReference type="InterPro" id="IPR027405">
    <property type="entry name" value="YidB-like"/>
</dbReference>
<gene>
    <name evidence="1" type="ORF">J2X11_000590</name>
</gene>
<keyword evidence="2" id="KW-1185">Reference proteome</keyword>
<organism evidence="1 2">
    <name type="scientific">Aeromicrobium panaciterrae</name>
    <dbReference type="NCBI Taxonomy" id="363861"/>
    <lineage>
        <taxon>Bacteria</taxon>
        <taxon>Bacillati</taxon>
        <taxon>Actinomycetota</taxon>
        <taxon>Actinomycetes</taxon>
        <taxon>Propionibacteriales</taxon>
        <taxon>Nocardioidaceae</taxon>
        <taxon>Aeromicrobium</taxon>
    </lineage>
</organism>
<comment type="caution">
    <text evidence="1">The sequence shown here is derived from an EMBL/GenBank/DDBJ whole genome shotgun (WGS) entry which is preliminary data.</text>
</comment>
<reference evidence="1 2" key="1">
    <citation type="submission" date="2023-07" db="EMBL/GenBank/DDBJ databases">
        <title>Sorghum-associated microbial communities from plants grown in Nebraska, USA.</title>
        <authorList>
            <person name="Schachtman D."/>
        </authorList>
    </citation>
    <scope>NUCLEOTIDE SEQUENCE [LARGE SCALE GENOMIC DNA]</scope>
    <source>
        <strain evidence="1 2">BE248</strain>
    </source>
</reference>
<sequence>MALADDILSGIDTDTLDNIAQQLGIEPGKVQEVLKDSLPALLGGLDKNVQSGDGAASLASALGDHAEAQPLGDLGALISGVAGSGILEKVLGGSTPDVSQAIGDKSGVSGIDVEKILKIAAPIVMAFLASRVAGSGKADAGAVKAEVEKANSTAKSDAPDLGSILGSLLGGAK</sequence>
<dbReference type="EMBL" id="JAVDWH010000001">
    <property type="protein sequence ID" value="MDR7085751.1"/>
    <property type="molecule type" value="Genomic_DNA"/>
</dbReference>
<evidence type="ECO:0000313" key="1">
    <source>
        <dbReference type="EMBL" id="MDR7085751.1"/>
    </source>
</evidence>
<dbReference type="RefSeq" id="WP_309966616.1">
    <property type="nucleotide sequence ID" value="NZ_JAVDWH010000001.1"/>
</dbReference>
<dbReference type="Pfam" id="PF06078">
    <property type="entry name" value="DUF937"/>
    <property type="match status" value="1"/>
</dbReference>
<protein>
    <recommendedName>
        <fullName evidence="3">DUF937 domain-containing protein</fullName>
    </recommendedName>
</protein>
<accession>A0ABU1UKR1</accession>
<name>A0ABU1UKR1_9ACTN</name>
<dbReference type="SUPFAM" id="SSF140804">
    <property type="entry name" value="YidB-like"/>
    <property type="match status" value="1"/>
</dbReference>
<evidence type="ECO:0008006" key="3">
    <source>
        <dbReference type="Google" id="ProtNLM"/>
    </source>
</evidence>
<evidence type="ECO:0000313" key="2">
    <source>
        <dbReference type="Proteomes" id="UP001257739"/>
    </source>
</evidence>
<dbReference type="Proteomes" id="UP001257739">
    <property type="component" value="Unassembled WGS sequence"/>
</dbReference>
<dbReference type="InterPro" id="IPR009282">
    <property type="entry name" value="DUF937"/>
</dbReference>